<keyword evidence="5" id="KW-1185">Reference proteome</keyword>
<protein>
    <submittedName>
        <fullName evidence="3">Uncharacterized protein</fullName>
    </submittedName>
</protein>
<dbReference type="Proteomes" id="UP000250189">
    <property type="component" value="Chromosome"/>
</dbReference>
<dbReference type="GeneID" id="33322925"/>
<dbReference type="EMBL" id="LN999010">
    <property type="protein sequence ID" value="CUX78023.1"/>
    <property type="molecule type" value="Genomic_DNA"/>
</dbReference>
<evidence type="ECO:0000313" key="5">
    <source>
        <dbReference type="Proteomes" id="UP000250189"/>
    </source>
</evidence>
<reference evidence="3" key="2">
    <citation type="submission" date="2016-01" db="EMBL/GenBank/DDBJ databases">
        <authorList>
            <person name="Oliw E.H."/>
        </authorList>
    </citation>
    <scope>NUCLEOTIDE SEQUENCE</scope>
    <source>
        <strain evidence="3">1</strain>
    </source>
</reference>
<dbReference type="STRING" id="54262.CHITON_1244"/>
<evidence type="ECO:0000313" key="2">
    <source>
        <dbReference type="EMBL" id="ASJ17385.1"/>
    </source>
</evidence>
<organism evidence="3 4">
    <name type="scientific">Thermococcus chitonophagus</name>
    <dbReference type="NCBI Taxonomy" id="54262"/>
    <lineage>
        <taxon>Archaea</taxon>
        <taxon>Methanobacteriati</taxon>
        <taxon>Methanobacteriota</taxon>
        <taxon>Thermococci</taxon>
        <taxon>Thermococcales</taxon>
        <taxon>Thermococcaceae</taxon>
        <taxon>Thermococcus</taxon>
    </lineage>
</organism>
<evidence type="ECO:0000313" key="4">
    <source>
        <dbReference type="Proteomes" id="UP000093069"/>
    </source>
</evidence>
<sequence length="199" mass="22789">MEDLSDISKPSRDNYKDQNDPLDPVISRWHEIMETTNPRLVGSLDLENGRIEYFEVIEDATAENIILHESSTIYFSIKIKPPQVPEDVIIQLLDVALENPIKHFRDPKRVLEFIVAGNDFSTIFDVYFTLKGAYPLYSGNISDIGNLLLMISQLSGEYYISGISFDGTSYFRVVLNSGMIRAYRARGKETLLFVKIWKL</sequence>
<dbReference type="Proteomes" id="UP000093069">
    <property type="component" value="Chromosome I"/>
</dbReference>
<reference evidence="2 5" key="3">
    <citation type="submission" date="2016-04" db="EMBL/GenBank/DDBJ databases">
        <title>Complete genome sequence of Thermococcus chitonophagus type strain GC74.</title>
        <authorList>
            <person name="Oger P.M."/>
        </authorList>
    </citation>
    <scope>NUCLEOTIDE SEQUENCE [LARGE SCALE GENOMIC DNA]</scope>
    <source>
        <strain evidence="2 5">GC74</strain>
    </source>
</reference>
<evidence type="ECO:0000313" key="3">
    <source>
        <dbReference type="EMBL" id="CUX78023.1"/>
    </source>
</evidence>
<evidence type="ECO:0000256" key="1">
    <source>
        <dbReference type="SAM" id="MobiDB-lite"/>
    </source>
</evidence>
<dbReference type="EMBL" id="CP015193">
    <property type="protein sequence ID" value="ASJ17385.1"/>
    <property type="molecule type" value="Genomic_DNA"/>
</dbReference>
<feature type="region of interest" description="Disordered" evidence="1">
    <location>
        <begin position="1"/>
        <end position="22"/>
    </location>
</feature>
<accession>A0A160VSF6</accession>
<gene>
    <name evidence="2" type="ORF">A3L04_10050</name>
    <name evidence="3" type="ORF">CHITON_1244</name>
</gene>
<reference evidence="4" key="1">
    <citation type="submission" date="2016-01" db="EMBL/GenBank/DDBJ databases">
        <authorList>
            <person name="Vorgias C.E."/>
        </authorList>
    </citation>
    <scope>NUCLEOTIDE SEQUENCE [LARGE SCALE GENOMIC DNA]</scope>
</reference>
<proteinExistence type="predicted"/>
<dbReference type="RefSeq" id="WP_068577760.1">
    <property type="nucleotide sequence ID" value="NZ_CP015193.1"/>
</dbReference>
<dbReference type="OrthoDB" id="378822at2157"/>
<feature type="compositionally biased region" description="Basic and acidic residues" evidence="1">
    <location>
        <begin position="9"/>
        <end position="19"/>
    </location>
</feature>
<dbReference type="KEGG" id="tch:CHITON_1244"/>
<dbReference type="AlphaFoldDB" id="A0A160VSF6"/>
<name>A0A160VSF6_9EURY</name>